<dbReference type="Gene3D" id="1.20.59.10">
    <property type="entry name" value="Chorismate mutase"/>
    <property type="match status" value="1"/>
</dbReference>
<feature type="transmembrane region" description="Helical" evidence="7">
    <location>
        <begin position="12"/>
        <end position="35"/>
    </location>
</feature>
<organism evidence="10 11">
    <name type="scientific">Apilactobacillus xinyiensis</name>
    <dbReference type="NCBI Taxonomy" id="2841032"/>
    <lineage>
        <taxon>Bacteria</taxon>
        <taxon>Bacillati</taxon>
        <taxon>Bacillota</taxon>
        <taxon>Bacilli</taxon>
        <taxon>Lactobacillales</taxon>
        <taxon>Lactobacillaceae</taxon>
        <taxon>Apilactobacillus</taxon>
    </lineage>
</organism>
<dbReference type="Gene3D" id="1.20.1250.20">
    <property type="entry name" value="MFS general substrate transporter like domains"/>
    <property type="match status" value="2"/>
</dbReference>
<feature type="transmembrane region" description="Helical" evidence="7">
    <location>
        <begin position="132"/>
        <end position="152"/>
    </location>
</feature>
<feature type="transmembrane region" description="Helical" evidence="7">
    <location>
        <begin position="201"/>
        <end position="225"/>
    </location>
</feature>
<protein>
    <submittedName>
        <fullName evidence="10">MFS transporter</fullName>
    </submittedName>
</protein>
<keyword evidence="3" id="KW-0813">Transport</keyword>
<evidence type="ECO:0000313" key="11">
    <source>
        <dbReference type="Proteomes" id="UP001522905"/>
    </source>
</evidence>
<dbReference type="InterPro" id="IPR020846">
    <property type="entry name" value="MFS_dom"/>
</dbReference>
<accession>A0ABT0I269</accession>
<dbReference type="InterPro" id="IPR051788">
    <property type="entry name" value="MFS_Transporter"/>
</dbReference>
<dbReference type="InterPro" id="IPR036979">
    <property type="entry name" value="CM_dom_sf"/>
</dbReference>
<dbReference type="Pfam" id="PF01817">
    <property type="entry name" value="CM_2"/>
    <property type="match status" value="1"/>
</dbReference>
<evidence type="ECO:0000256" key="5">
    <source>
        <dbReference type="ARBA" id="ARBA00022989"/>
    </source>
</evidence>
<feature type="domain" description="Chorismate mutase" evidence="9">
    <location>
        <begin position="384"/>
        <end position="474"/>
    </location>
</feature>
<evidence type="ECO:0000256" key="7">
    <source>
        <dbReference type="SAM" id="Phobius"/>
    </source>
</evidence>
<dbReference type="RefSeq" id="WP_248601716.1">
    <property type="nucleotide sequence ID" value="NZ_JAJIAO010000004.1"/>
</dbReference>
<dbReference type="PANTHER" id="PTHR23514">
    <property type="entry name" value="BYPASS OF STOP CODON PROTEIN 6"/>
    <property type="match status" value="1"/>
</dbReference>
<keyword evidence="11" id="KW-1185">Reference proteome</keyword>
<proteinExistence type="inferred from homology"/>
<name>A0ABT0I269_9LACO</name>
<dbReference type="PROSITE" id="PS00216">
    <property type="entry name" value="SUGAR_TRANSPORT_1"/>
    <property type="match status" value="1"/>
</dbReference>
<feature type="transmembrane region" description="Helical" evidence="7">
    <location>
        <begin position="73"/>
        <end position="91"/>
    </location>
</feature>
<feature type="transmembrane region" description="Helical" evidence="7">
    <location>
        <begin position="245"/>
        <end position="264"/>
    </location>
</feature>
<keyword evidence="4 7" id="KW-0812">Transmembrane</keyword>
<feature type="transmembrane region" description="Helical" evidence="7">
    <location>
        <begin position="334"/>
        <end position="354"/>
    </location>
</feature>
<feature type="transmembrane region" description="Helical" evidence="7">
    <location>
        <begin position="97"/>
        <end position="120"/>
    </location>
</feature>
<evidence type="ECO:0000256" key="3">
    <source>
        <dbReference type="ARBA" id="ARBA00022448"/>
    </source>
</evidence>
<evidence type="ECO:0000259" key="9">
    <source>
        <dbReference type="PROSITE" id="PS51168"/>
    </source>
</evidence>
<feature type="transmembrane region" description="Helical" evidence="7">
    <location>
        <begin position="360"/>
        <end position="381"/>
    </location>
</feature>
<dbReference type="InterPro" id="IPR011701">
    <property type="entry name" value="MFS"/>
</dbReference>
<evidence type="ECO:0000313" key="10">
    <source>
        <dbReference type="EMBL" id="MCK8624819.1"/>
    </source>
</evidence>
<dbReference type="PROSITE" id="PS50850">
    <property type="entry name" value="MFS"/>
    <property type="match status" value="1"/>
</dbReference>
<gene>
    <name evidence="10" type="ORF">LNP07_04740</name>
</gene>
<evidence type="ECO:0000256" key="1">
    <source>
        <dbReference type="ARBA" id="ARBA00004651"/>
    </source>
</evidence>
<dbReference type="EMBL" id="JAJIAO010000004">
    <property type="protein sequence ID" value="MCK8624819.1"/>
    <property type="molecule type" value="Genomic_DNA"/>
</dbReference>
<feature type="transmembrane region" description="Helical" evidence="7">
    <location>
        <begin position="158"/>
        <end position="180"/>
    </location>
</feature>
<comment type="caution">
    <text evidence="10">The sequence shown here is derived from an EMBL/GenBank/DDBJ whole genome shotgun (WGS) entry which is preliminary data.</text>
</comment>
<dbReference type="InterPro" id="IPR002701">
    <property type="entry name" value="CM_II_prokaryot"/>
</dbReference>
<keyword evidence="6 7" id="KW-0472">Membrane</keyword>
<comment type="subcellular location">
    <subcellularLocation>
        <location evidence="1">Cell membrane</location>
        <topology evidence="1">Multi-pass membrane protein</topology>
    </subcellularLocation>
</comment>
<evidence type="ECO:0000256" key="2">
    <source>
        <dbReference type="ARBA" id="ARBA00008335"/>
    </source>
</evidence>
<evidence type="ECO:0000256" key="6">
    <source>
        <dbReference type="ARBA" id="ARBA00023136"/>
    </source>
</evidence>
<dbReference type="Pfam" id="PF07690">
    <property type="entry name" value="MFS_1"/>
    <property type="match status" value="1"/>
</dbReference>
<dbReference type="PROSITE" id="PS51168">
    <property type="entry name" value="CHORISMATE_MUT_2"/>
    <property type="match status" value="1"/>
</dbReference>
<sequence>MDKMQNRLKIGLFMNYLVHGFALIILTQNLLALSANWHSSLATASFVLSGIGIGRLIAYLIMGMISDKFGRKTTLLIGMLSYLIFFIATPFNHQIGLAYLLSIVAGISNSALDSATYPLFTEFNAKSSSNNILLKAFISIGEFILPLMVIFLKDNQMWFGFSFMLPAIILGLNILNLMTVKFPKANKQQNANETSKLKLSGIGKVMATGALLTYGYTSMAVMIWFTQWITIFANSVGFNDWTAHFLLSLYSIGSITGVISSFIIMKKFNVRNHWFLGMNMLATLAIATIAFSHISTVSLIAAFLFGFSASGGAMQIALTILLSIFPKHKGLFTGVYFIFGSLASFTVPIISGLLTKFGSAHILNADILVAIVGLISAIIIFETVPQTTSLDQPRQQINQIDAQIAKLLEKRFQVVEEVYQIKQTQQLATKDENREHLVLQRIKDLTRSPHLKQYNQNIFQNIMDNSKQYQELLKTNGKE</sequence>
<feature type="domain" description="Major facilitator superfamily (MFS) profile" evidence="8">
    <location>
        <begin position="8"/>
        <end position="388"/>
    </location>
</feature>
<dbReference type="SUPFAM" id="SSF103473">
    <property type="entry name" value="MFS general substrate transporter"/>
    <property type="match status" value="1"/>
</dbReference>
<dbReference type="InterPro" id="IPR036263">
    <property type="entry name" value="Chorismate_II_sf"/>
</dbReference>
<feature type="transmembrane region" description="Helical" evidence="7">
    <location>
        <begin position="276"/>
        <end position="294"/>
    </location>
</feature>
<dbReference type="Proteomes" id="UP001522905">
    <property type="component" value="Unassembled WGS sequence"/>
</dbReference>
<feature type="transmembrane region" description="Helical" evidence="7">
    <location>
        <begin position="300"/>
        <end position="322"/>
    </location>
</feature>
<evidence type="ECO:0000256" key="4">
    <source>
        <dbReference type="ARBA" id="ARBA00022692"/>
    </source>
</evidence>
<evidence type="ECO:0000259" key="8">
    <source>
        <dbReference type="PROSITE" id="PS50850"/>
    </source>
</evidence>
<dbReference type="SUPFAM" id="SSF48600">
    <property type="entry name" value="Chorismate mutase II"/>
    <property type="match status" value="1"/>
</dbReference>
<feature type="transmembrane region" description="Helical" evidence="7">
    <location>
        <begin position="41"/>
        <end position="61"/>
    </location>
</feature>
<reference evidence="10 11" key="1">
    <citation type="submission" date="2021-11" db="EMBL/GenBank/DDBJ databases">
        <title>Comparative genomics of bee honey and flower isolates.</title>
        <authorList>
            <person name="Bechtner J.D."/>
            <person name="Gallus M.K."/>
            <person name="Ehrmann M."/>
        </authorList>
    </citation>
    <scope>NUCLEOTIDE SEQUENCE [LARGE SCALE GENOMIC DNA]</scope>
    <source>
        <strain evidence="10 11">M161</strain>
    </source>
</reference>
<comment type="similarity">
    <text evidence="2">Belongs to the major facilitator superfamily.</text>
</comment>
<keyword evidence="5 7" id="KW-1133">Transmembrane helix</keyword>
<dbReference type="PANTHER" id="PTHR23514:SF3">
    <property type="entry name" value="BYPASS OF STOP CODON PROTEIN 6"/>
    <property type="match status" value="1"/>
</dbReference>
<dbReference type="InterPro" id="IPR005829">
    <property type="entry name" value="Sugar_transporter_CS"/>
</dbReference>
<dbReference type="InterPro" id="IPR036259">
    <property type="entry name" value="MFS_trans_sf"/>
</dbReference>
<dbReference type="SMART" id="SM00830">
    <property type="entry name" value="CM_2"/>
    <property type="match status" value="1"/>
</dbReference>